<accession>A0A517VFG7</accession>
<protein>
    <submittedName>
        <fullName evidence="1">Uncharacterized protein</fullName>
    </submittedName>
</protein>
<dbReference type="Proteomes" id="UP000316855">
    <property type="component" value="Chromosome"/>
</dbReference>
<reference evidence="1 2" key="1">
    <citation type="submission" date="2019-02" db="EMBL/GenBank/DDBJ databases">
        <title>Deep-cultivation of Planctomycetes and their phenomic and genomic characterization uncovers novel biology.</title>
        <authorList>
            <person name="Wiegand S."/>
            <person name="Jogler M."/>
            <person name="Boedeker C."/>
            <person name="Pinto D."/>
            <person name="Vollmers J."/>
            <person name="Rivas-Marin E."/>
            <person name="Kohn T."/>
            <person name="Peeters S.H."/>
            <person name="Heuer A."/>
            <person name="Rast P."/>
            <person name="Oberbeckmann S."/>
            <person name="Bunk B."/>
            <person name="Jeske O."/>
            <person name="Meyerdierks A."/>
            <person name="Storesund J.E."/>
            <person name="Kallscheuer N."/>
            <person name="Luecker S."/>
            <person name="Lage O.M."/>
            <person name="Pohl T."/>
            <person name="Merkel B.J."/>
            <person name="Hornburger P."/>
            <person name="Mueller R.-W."/>
            <person name="Bruemmer F."/>
            <person name="Labrenz M."/>
            <person name="Spormann A.M."/>
            <person name="Op den Camp H."/>
            <person name="Overmann J."/>
            <person name="Amann R."/>
            <person name="Jetten M.S.M."/>
            <person name="Mascher T."/>
            <person name="Medema M.H."/>
            <person name="Devos D.P."/>
            <person name="Kaster A.-K."/>
            <person name="Ovreas L."/>
            <person name="Rohde M."/>
            <person name="Galperin M.Y."/>
            <person name="Jogler C."/>
        </authorList>
    </citation>
    <scope>NUCLEOTIDE SEQUENCE [LARGE SCALE GENOMIC DNA]</scope>
    <source>
        <strain evidence="1 2">Pan161</strain>
    </source>
</reference>
<evidence type="ECO:0000313" key="2">
    <source>
        <dbReference type="Proteomes" id="UP000316855"/>
    </source>
</evidence>
<organism evidence="1 2">
    <name type="scientific">Gimesia algae</name>
    <dbReference type="NCBI Taxonomy" id="2527971"/>
    <lineage>
        <taxon>Bacteria</taxon>
        <taxon>Pseudomonadati</taxon>
        <taxon>Planctomycetota</taxon>
        <taxon>Planctomycetia</taxon>
        <taxon>Planctomycetales</taxon>
        <taxon>Planctomycetaceae</taxon>
        <taxon>Gimesia</taxon>
    </lineage>
</organism>
<dbReference type="RefSeq" id="WP_197995934.1">
    <property type="nucleotide sequence ID" value="NZ_CP036343.1"/>
</dbReference>
<dbReference type="EMBL" id="CP036343">
    <property type="protein sequence ID" value="QDT91760.1"/>
    <property type="molecule type" value="Genomic_DNA"/>
</dbReference>
<gene>
    <name evidence="1" type="ORF">Pan161_34230</name>
</gene>
<dbReference type="AlphaFoldDB" id="A0A517VFG7"/>
<proteinExistence type="predicted"/>
<name>A0A517VFG7_9PLAN</name>
<dbReference type="KEGG" id="gax:Pan161_34230"/>
<sequence>MESRAGAVCLEAVRSWLIGRISFGLRSDVAKKEIEFLEFEILVRKGVGKAGYTLCTPLSFITIEEFKIHLRQAEKLMQIEDRKNRRRKNM</sequence>
<evidence type="ECO:0000313" key="1">
    <source>
        <dbReference type="EMBL" id="QDT91760.1"/>
    </source>
</evidence>
<keyword evidence="2" id="KW-1185">Reference proteome</keyword>